<dbReference type="FunFam" id="1.20.1560.10:FF:000026">
    <property type="entry name" value="Multidrug resistance-associated protein lethal(2)03659"/>
    <property type="match status" value="1"/>
</dbReference>
<dbReference type="Pfam" id="PF00664">
    <property type="entry name" value="ABC_membrane"/>
    <property type="match status" value="2"/>
</dbReference>
<dbReference type="GO" id="GO:0016020">
    <property type="term" value="C:membrane"/>
    <property type="evidence" value="ECO:0007669"/>
    <property type="project" value="UniProtKB-SubCell"/>
</dbReference>
<keyword evidence="13" id="KW-1185">Reference proteome</keyword>
<dbReference type="SUPFAM" id="SSF90123">
    <property type="entry name" value="ABC transporter transmembrane region"/>
    <property type="match status" value="2"/>
</dbReference>
<dbReference type="GO" id="GO:0016887">
    <property type="term" value="F:ATP hydrolysis activity"/>
    <property type="evidence" value="ECO:0007669"/>
    <property type="project" value="InterPro"/>
</dbReference>
<feature type="transmembrane region" description="Helical" evidence="9">
    <location>
        <begin position="977"/>
        <end position="998"/>
    </location>
</feature>
<sequence length="1298" mass="145757">MDTTKKYNNPNPQNKANLLSKIFFWWLMPLVSYGRRNTLDLGDIYNARKSEKSEYWTDKLERNWKEVCREADKKKIKPSLLTAIRKTFLKSYAIGGMIYITKVCIYTYGMPTALASFINHFSEEPRDNMKGYYLGILIVVLSFLNCVGNHHTRLYDARIGLRVKVSCGALVYRKILRLNKLSLDNTDVGKVINLLSNDLIRFDTAADYINHIWIMPIIAVIGTLVMYGQVGSSAFVGVGTMLVQAVLLQGYLSRLQGKLRFKIAVRTDRRVKLMNEITTGIKVIKMYAWEKPFEKIVSALRGEEIKSITHTAYIQSLSVAIQLFTERVTLYIIIVFYVLLGHELTGAVVFSVSQVITSLLLNVCILFPLGLTAAAEVKTTIFRLEEFLLKEEREEIPKIVESVTKETGLVNLVDVNASWTTQTILPTLSNMSFKLPPGSLCCVIGSIGAGKSSILHLILRELPLTSGILRVDGKISYSSQEPWVFASNIRSNILFGQPFEQEKYHSVVSACALERDFELFPFGDKTHVGDKGSSLSGGQKARINLARAVYRDADIYLLDDPLSAVDPHVAKHLMNKCINEYLRNKTRILVTHQTQFLEHADFVLILDNGKVKNFIKSSELSDTDLIRRLSIPIETPITSKAPQEMSDNNVPRMSVDSEMEDEIDESQEKQELIEKGSIGLNIYKKYFQSGTTLTVLSIEIFLLIIAQVFCNCCDLWVTFWTNNIALSRSNANITSPLNSGFDSTEYPGDTTTMTSFMNSTMDTKGSSLTTAPGNSSFNMFSILDRAHLTQNFYIKVHTFLIVFAISLTILRSGVFFRICMSASKKLHNLMFSNILHAKMRFFDTNPSGRILNRFSNDMGIIDEKLPISTLMTLQTVGIASGIMVMVFIKSVYMIIPAIILGVIIGWLRGFFLTTAQNIKRLESIAKAPVFSYVTTSLNGLQTIRASNAEDMVKREFDDIQDGHTAAFYMFLHTFQAFGFYLDMTSVIFLAIIIVQFLLSPNALSGDVGLVLSQCLIVVVMIQLATRNLAEVANNMTSVERLLQYTKLDNEGPFESLPVNKPSLTWPEAGRISFKNVYVQYVIDEEPVLKNLNFEIKPGEKIGIVGRTGAGKSSLISALFRLARIDGVIEIDGIDVGKVGLTELRSKISIIPQEPTLFSESIGYNLDPFRRYHDEILWKALESVELKKVIESLDMVVTEGGSNFSVGQRQLICLARAIVRNNKILVMDEATANVDPYTDDLIQQSIRKNFKSCTVLTVAHRINTIIDNDKVIVMDAGQILEFAPPYELLQDSESFSVLW</sequence>
<dbReference type="GO" id="GO:0140359">
    <property type="term" value="F:ABC-type transporter activity"/>
    <property type="evidence" value="ECO:0007669"/>
    <property type="project" value="InterPro"/>
</dbReference>
<dbReference type="Pfam" id="PF00005">
    <property type="entry name" value="ABC_tran"/>
    <property type="match status" value="2"/>
</dbReference>
<dbReference type="CDD" id="cd18579">
    <property type="entry name" value="ABC_6TM_ABCC_D1"/>
    <property type="match status" value="1"/>
</dbReference>
<dbReference type="Gene3D" id="1.20.1560.10">
    <property type="entry name" value="ABC transporter type 1, transmembrane domain"/>
    <property type="match status" value="2"/>
</dbReference>
<organism evidence="12 13">
    <name type="scientific">Henosepilachna vigintioctopunctata</name>
    <dbReference type="NCBI Taxonomy" id="420089"/>
    <lineage>
        <taxon>Eukaryota</taxon>
        <taxon>Metazoa</taxon>
        <taxon>Ecdysozoa</taxon>
        <taxon>Arthropoda</taxon>
        <taxon>Hexapoda</taxon>
        <taxon>Insecta</taxon>
        <taxon>Pterygota</taxon>
        <taxon>Neoptera</taxon>
        <taxon>Endopterygota</taxon>
        <taxon>Coleoptera</taxon>
        <taxon>Polyphaga</taxon>
        <taxon>Cucujiformia</taxon>
        <taxon>Coccinelloidea</taxon>
        <taxon>Coccinellidae</taxon>
        <taxon>Epilachninae</taxon>
        <taxon>Epilachnini</taxon>
        <taxon>Henosepilachna</taxon>
    </lineage>
</organism>
<comment type="caution">
    <text evidence="12">The sequence shown here is derived from an EMBL/GenBank/DDBJ whole genome shotgun (WGS) entry which is preliminary data.</text>
</comment>
<keyword evidence="8 9" id="KW-0472">Membrane</keyword>
<accession>A0AAW1TQ08</accession>
<protein>
    <submittedName>
        <fullName evidence="12">Uncharacterized protein</fullName>
    </submittedName>
</protein>
<gene>
    <name evidence="12" type="ORF">WA026_008289</name>
</gene>
<dbReference type="InterPro" id="IPR036640">
    <property type="entry name" value="ABC1_TM_sf"/>
</dbReference>
<dbReference type="GO" id="GO:0005524">
    <property type="term" value="F:ATP binding"/>
    <property type="evidence" value="ECO:0007669"/>
    <property type="project" value="UniProtKB-KW"/>
</dbReference>
<dbReference type="EMBL" id="JARQZJ010000003">
    <property type="protein sequence ID" value="KAK9870718.1"/>
    <property type="molecule type" value="Genomic_DNA"/>
</dbReference>
<feature type="domain" description="ABC transporter" evidence="10">
    <location>
        <begin position="410"/>
        <end position="633"/>
    </location>
</feature>
<dbReference type="PANTHER" id="PTHR24223">
    <property type="entry name" value="ATP-BINDING CASSETTE SUB-FAMILY C"/>
    <property type="match status" value="1"/>
</dbReference>
<dbReference type="InterPro" id="IPR017871">
    <property type="entry name" value="ABC_transporter-like_CS"/>
</dbReference>
<feature type="transmembrane region" description="Helical" evidence="9">
    <location>
        <begin position="356"/>
        <end position="375"/>
    </location>
</feature>
<evidence type="ECO:0000256" key="6">
    <source>
        <dbReference type="ARBA" id="ARBA00022840"/>
    </source>
</evidence>
<dbReference type="SMART" id="SM00382">
    <property type="entry name" value="AAA"/>
    <property type="match status" value="2"/>
</dbReference>
<dbReference type="PROSITE" id="PS50893">
    <property type="entry name" value="ABC_TRANSPORTER_2"/>
    <property type="match status" value="2"/>
</dbReference>
<keyword evidence="7 9" id="KW-1133">Transmembrane helix</keyword>
<evidence type="ECO:0000256" key="5">
    <source>
        <dbReference type="ARBA" id="ARBA00022741"/>
    </source>
</evidence>
<dbReference type="InterPro" id="IPR003593">
    <property type="entry name" value="AAA+_ATPase"/>
</dbReference>
<dbReference type="Gene3D" id="3.40.50.300">
    <property type="entry name" value="P-loop containing nucleotide triphosphate hydrolases"/>
    <property type="match status" value="2"/>
</dbReference>
<feature type="transmembrane region" description="Helical" evidence="9">
    <location>
        <begin position="693"/>
        <end position="719"/>
    </location>
</feature>
<feature type="domain" description="ABC transmembrane type-1" evidence="11">
    <location>
        <begin position="109"/>
        <end position="375"/>
    </location>
</feature>
<feature type="transmembrane region" description="Helical" evidence="9">
    <location>
        <begin position="894"/>
        <end position="911"/>
    </location>
</feature>
<dbReference type="InterPro" id="IPR027417">
    <property type="entry name" value="P-loop_NTPase"/>
</dbReference>
<evidence type="ECO:0000313" key="13">
    <source>
        <dbReference type="Proteomes" id="UP001431783"/>
    </source>
</evidence>
<dbReference type="PANTHER" id="PTHR24223:SF415">
    <property type="entry name" value="FI20190P1"/>
    <property type="match status" value="1"/>
</dbReference>
<feature type="transmembrane region" description="Helical" evidence="9">
    <location>
        <begin position="234"/>
        <end position="252"/>
    </location>
</feature>
<dbReference type="CDD" id="cd03244">
    <property type="entry name" value="ABCC_MRP_domain2"/>
    <property type="match status" value="1"/>
</dbReference>
<feature type="transmembrane region" description="Helical" evidence="9">
    <location>
        <begin position="131"/>
        <end position="148"/>
    </location>
</feature>
<dbReference type="FunFam" id="1.20.1560.10:FF:000014">
    <property type="entry name" value="Multidrug resistance-associated protein member 4"/>
    <property type="match status" value="1"/>
</dbReference>
<dbReference type="PROSITE" id="PS00211">
    <property type="entry name" value="ABC_TRANSPORTER_1"/>
    <property type="match status" value="2"/>
</dbReference>
<dbReference type="InterPro" id="IPR044746">
    <property type="entry name" value="ABCC_6TM_D1"/>
</dbReference>
<keyword evidence="4" id="KW-0677">Repeat</keyword>
<dbReference type="FunFam" id="3.40.50.300:FF:000973">
    <property type="entry name" value="Multidrug resistance-associated protein 4"/>
    <property type="match status" value="1"/>
</dbReference>
<feature type="transmembrane region" description="Helical" evidence="9">
    <location>
        <begin position="328"/>
        <end position="350"/>
    </location>
</feature>
<dbReference type="Proteomes" id="UP001431783">
    <property type="component" value="Unassembled WGS sequence"/>
</dbReference>
<evidence type="ECO:0000259" key="10">
    <source>
        <dbReference type="PROSITE" id="PS50893"/>
    </source>
</evidence>
<dbReference type="InterPro" id="IPR044726">
    <property type="entry name" value="ABCC_6TM_D2"/>
</dbReference>
<evidence type="ECO:0000256" key="2">
    <source>
        <dbReference type="ARBA" id="ARBA00022448"/>
    </source>
</evidence>
<evidence type="ECO:0000256" key="7">
    <source>
        <dbReference type="ARBA" id="ARBA00022989"/>
    </source>
</evidence>
<keyword evidence="2" id="KW-0813">Transport</keyword>
<dbReference type="InterPro" id="IPR050173">
    <property type="entry name" value="ABC_transporter_C-like"/>
</dbReference>
<evidence type="ECO:0000256" key="4">
    <source>
        <dbReference type="ARBA" id="ARBA00022737"/>
    </source>
</evidence>
<evidence type="ECO:0000256" key="1">
    <source>
        <dbReference type="ARBA" id="ARBA00004141"/>
    </source>
</evidence>
<evidence type="ECO:0000256" key="9">
    <source>
        <dbReference type="SAM" id="Phobius"/>
    </source>
</evidence>
<dbReference type="FunFam" id="3.40.50.300:FF:000163">
    <property type="entry name" value="Multidrug resistance-associated protein member 4"/>
    <property type="match status" value="1"/>
</dbReference>
<feature type="transmembrane region" description="Helical" evidence="9">
    <location>
        <begin position="92"/>
        <end position="111"/>
    </location>
</feature>
<feature type="domain" description="ABC transmembrane type-1" evidence="11">
    <location>
        <begin position="799"/>
        <end position="1033"/>
    </location>
</feature>
<dbReference type="CDD" id="cd18580">
    <property type="entry name" value="ABC_6TM_ABCC_D2"/>
    <property type="match status" value="1"/>
</dbReference>
<evidence type="ECO:0000313" key="12">
    <source>
        <dbReference type="EMBL" id="KAK9870718.1"/>
    </source>
</evidence>
<reference evidence="12 13" key="1">
    <citation type="submission" date="2023-03" db="EMBL/GenBank/DDBJ databases">
        <title>Genome insight into feeding habits of ladybird beetles.</title>
        <authorList>
            <person name="Li H.-S."/>
            <person name="Huang Y.-H."/>
            <person name="Pang H."/>
        </authorList>
    </citation>
    <scope>NUCLEOTIDE SEQUENCE [LARGE SCALE GENOMIC DNA]</scope>
    <source>
        <strain evidence="12">SYSU_2023b</strain>
        <tissue evidence="12">Whole body</tissue>
    </source>
</reference>
<evidence type="ECO:0000256" key="3">
    <source>
        <dbReference type="ARBA" id="ARBA00022692"/>
    </source>
</evidence>
<keyword evidence="3 9" id="KW-0812">Transmembrane</keyword>
<dbReference type="CDD" id="cd03250">
    <property type="entry name" value="ABCC_MRP_domain1"/>
    <property type="match status" value="1"/>
</dbReference>
<feature type="domain" description="ABC transporter" evidence="10">
    <location>
        <begin position="1071"/>
        <end position="1297"/>
    </location>
</feature>
<name>A0AAW1TQ08_9CUCU</name>
<comment type="subcellular location">
    <subcellularLocation>
        <location evidence="1">Membrane</location>
        <topology evidence="1">Multi-pass membrane protein</topology>
    </subcellularLocation>
</comment>
<keyword evidence="6" id="KW-0067">ATP-binding</keyword>
<dbReference type="SUPFAM" id="SSF52540">
    <property type="entry name" value="P-loop containing nucleoside triphosphate hydrolases"/>
    <property type="match status" value="2"/>
</dbReference>
<dbReference type="InterPro" id="IPR003439">
    <property type="entry name" value="ABC_transporter-like_ATP-bd"/>
</dbReference>
<evidence type="ECO:0000256" key="8">
    <source>
        <dbReference type="ARBA" id="ARBA00023136"/>
    </source>
</evidence>
<feature type="transmembrane region" description="Helical" evidence="9">
    <location>
        <begin position="799"/>
        <end position="820"/>
    </location>
</feature>
<proteinExistence type="predicted"/>
<feature type="transmembrane region" description="Helical" evidence="9">
    <location>
        <begin position="208"/>
        <end position="228"/>
    </location>
</feature>
<evidence type="ECO:0000259" key="11">
    <source>
        <dbReference type="PROSITE" id="PS50929"/>
    </source>
</evidence>
<dbReference type="InterPro" id="IPR011527">
    <property type="entry name" value="ABC1_TM_dom"/>
</dbReference>
<dbReference type="PROSITE" id="PS50929">
    <property type="entry name" value="ABC_TM1F"/>
    <property type="match status" value="2"/>
</dbReference>
<feature type="transmembrane region" description="Helical" evidence="9">
    <location>
        <begin position="865"/>
        <end position="888"/>
    </location>
</feature>
<keyword evidence="5" id="KW-0547">Nucleotide-binding</keyword>